<keyword evidence="2 6" id="KW-0812">Transmembrane</keyword>
<evidence type="ECO:0000256" key="3">
    <source>
        <dbReference type="ARBA" id="ARBA00022989"/>
    </source>
</evidence>
<comment type="subcellular location">
    <subcellularLocation>
        <location evidence="1">Membrane</location>
        <topology evidence="1">Single-pass membrane protein</topology>
    </subcellularLocation>
</comment>
<protein>
    <submittedName>
        <fullName evidence="7">Neutral zinc metallopeptidase</fullName>
    </submittedName>
</protein>
<gene>
    <name evidence="7" type="ORF">QQ008_06160</name>
</gene>
<evidence type="ECO:0000313" key="7">
    <source>
        <dbReference type="EMBL" id="MDN5200933.1"/>
    </source>
</evidence>
<keyword evidence="3 6" id="KW-1133">Transmembrane helix</keyword>
<keyword evidence="8" id="KW-1185">Reference proteome</keyword>
<dbReference type="Pfam" id="PF04228">
    <property type="entry name" value="Zn_peptidase"/>
    <property type="match status" value="1"/>
</dbReference>
<proteinExistence type="predicted"/>
<evidence type="ECO:0000256" key="1">
    <source>
        <dbReference type="ARBA" id="ARBA00004167"/>
    </source>
</evidence>
<dbReference type="PANTHER" id="PTHR30168">
    <property type="entry name" value="PUTATIVE MEMBRANE PROTEIN YPFJ"/>
    <property type="match status" value="1"/>
</dbReference>
<dbReference type="PANTHER" id="PTHR30168:SF0">
    <property type="entry name" value="INNER MEMBRANE PROTEIN"/>
    <property type="match status" value="1"/>
</dbReference>
<evidence type="ECO:0000256" key="2">
    <source>
        <dbReference type="ARBA" id="ARBA00022692"/>
    </source>
</evidence>
<organism evidence="7 8">
    <name type="scientific">Splendidivirga corallicola</name>
    <dbReference type="NCBI Taxonomy" id="3051826"/>
    <lineage>
        <taxon>Bacteria</taxon>
        <taxon>Pseudomonadati</taxon>
        <taxon>Bacteroidota</taxon>
        <taxon>Cytophagia</taxon>
        <taxon>Cytophagales</taxon>
        <taxon>Splendidivirgaceae</taxon>
        <taxon>Splendidivirga</taxon>
    </lineage>
</organism>
<accession>A0ABT8KL21</accession>
<reference evidence="7" key="1">
    <citation type="submission" date="2023-06" db="EMBL/GenBank/DDBJ databases">
        <title>Genomic of Parafulvivirga corallium.</title>
        <authorList>
            <person name="Wang G."/>
        </authorList>
    </citation>
    <scope>NUCLEOTIDE SEQUENCE</scope>
    <source>
        <strain evidence="7">BMA10</strain>
    </source>
</reference>
<evidence type="ECO:0000313" key="8">
    <source>
        <dbReference type="Proteomes" id="UP001172082"/>
    </source>
</evidence>
<dbReference type="EMBL" id="JAUJEA010000002">
    <property type="protein sequence ID" value="MDN5200933.1"/>
    <property type="molecule type" value="Genomic_DNA"/>
</dbReference>
<evidence type="ECO:0000256" key="6">
    <source>
        <dbReference type="SAM" id="Phobius"/>
    </source>
</evidence>
<comment type="caution">
    <text evidence="7">The sequence shown here is derived from an EMBL/GenBank/DDBJ whole genome shotgun (WGS) entry which is preliminary data.</text>
</comment>
<dbReference type="RefSeq" id="WP_346750963.1">
    <property type="nucleotide sequence ID" value="NZ_JAUJEA010000002.1"/>
</dbReference>
<dbReference type="Proteomes" id="UP001172082">
    <property type="component" value="Unassembled WGS sequence"/>
</dbReference>
<sequence length="288" mass="32124">MRWKGRRQSSHVEDRRSRSRGPRMGRGKVALGGMGTIVILVIMLIMGENPLSLLQGIDSSSSYIQDAEYVPTAEEEELADFVKTVLADTEDVWTKLFREQNSQYQFPTLVLFTGGVQSGCGAASSATGPFYCGADEKVYIDLSFCNELRDRYKAPGDFAVAYVIAHEVGHHIQHLMGISGRVHQMRRQLSQKEYNKLSVKLELQADFLAGVWAHHANKMKNILEDGDIQEALGAANAIGDDRLQKQARGYVVPDSFTHGTSEQRMRWFKLGFTSGDLSKGDTFKTDNL</sequence>
<feature type="transmembrane region" description="Helical" evidence="6">
    <location>
        <begin position="29"/>
        <end position="47"/>
    </location>
</feature>
<evidence type="ECO:0000256" key="5">
    <source>
        <dbReference type="SAM" id="MobiDB-lite"/>
    </source>
</evidence>
<feature type="region of interest" description="Disordered" evidence="5">
    <location>
        <begin position="1"/>
        <end position="27"/>
    </location>
</feature>
<feature type="compositionally biased region" description="Basic residues" evidence="5">
    <location>
        <begin position="17"/>
        <end position="26"/>
    </location>
</feature>
<keyword evidence="4 6" id="KW-0472">Membrane</keyword>
<dbReference type="InterPro" id="IPR007343">
    <property type="entry name" value="Uncharacterised_pept_Zn_put"/>
</dbReference>
<name>A0ABT8KL21_9BACT</name>
<evidence type="ECO:0000256" key="4">
    <source>
        <dbReference type="ARBA" id="ARBA00023136"/>
    </source>
</evidence>